<accession>A0A8S4MW59</accession>
<keyword evidence="4 7" id="KW-0472">Membrane</keyword>
<dbReference type="Proteomes" id="UP000749559">
    <property type="component" value="Unassembled WGS sequence"/>
</dbReference>
<dbReference type="EMBL" id="CAIIXF020000001">
    <property type="protein sequence ID" value="CAH1772673.1"/>
    <property type="molecule type" value="Genomic_DNA"/>
</dbReference>
<keyword evidence="5" id="KW-0807">Transducer</keyword>
<reference evidence="10" key="1">
    <citation type="submission" date="2022-03" db="EMBL/GenBank/DDBJ databases">
        <authorList>
            <person name="Martin C."/>
        </authorList>
    </citation>
    <scope>NUCLEOTIDE SEQUENCE</scope>
</reference>
<feature type="chain" id="PRO_5035753154" description="G-protein coupled receptors family 1 profile domain-containing protein" evidence="8">
    <location>
        <begin position="22"/>
        <end position="554"/>
    </location>
</feature>
<dbReference type="OrthoDB" id="5864054at2759"/>
<dbReference type="PANTHER" id="PTHR46641">
    <property type="entry name" value="FMRFAMIDE RECEPTOR-RELATED"/>
    <property type="match status" value="1"/>
</dbReference>
<feature type="domain" description="G-protein coupled receptors family 1 profile" evidence="9">
    <location>
        <begin position="335"/>
        <end position="554"/>
    </location>
</feature>
<feature type="transmembrane region" description="Helical" evidence="7">
    <location>
        <begin position="353"/>
        <end position="372"/>
    </location>
</feature>
<evidence type="ECO:0000256" key="2">
    <source>
        <dbReference type="ARBA" id="ARBA00022692"/>
    </source>
</evidence>
<gene>
    <name evidence="10" type="ORF">OFUS_LOCUS397</name>
</gene>
<evidence type="ECO:0000313" key="11">
    <source>
        <dbReference type="Proteomes" id="UP000749559"/>
    </source>
</evidence>
<evidence type="ECO:0000256" key="5">
    <source>
        <dbReference type="RuleBase" id="RU000688"/>
    </source>
</evidence>
<feature type="transmembrane region" description="Helical" evidence="7">
    <location>
        <begin position="507"/>
        <end position="526"/>
    </location>
</feature>
<comment type="subcellular location">
    <subcellularLocation>
        <location evidence="1">Membrane</location>
    </subcellularLocation>
</comment>
<dbReference type="Pfam" id="PF00001">
    <property type="entry name" value="7tm_1"/>
    <property type="match status" value="1"/>
</dbReference>
<evidence type="ECO:0000259" key="9">
    <source>
        <dbReference type="PROSITE" id="PS50262"/>
    </source>
</evidence>
<dbReference type="AlphaFoldDB" id="A0A8S4MW59"/>
<keyword evidence="3 7" id="KW-1133">Transmembrane helix</keyword>
<keyword evidence="5" id="KW-0675">Receptor</keyword>
<comment type="similarity">
    <text evidence="5">Belongs to the G-protein coupled receptor 1 family.</text>
</comment>
<evidence type="ECO:0000256" key="7">
    <source>
        <dbReference type="SAM" id="Phobius"/>
    </source>
</evidence>
<feature type="transmembrane region" description="Helical" evidence="7">
    <location>
        <begin position="445"/>
        <end position="465"/>
    </location>
</feature>
<organism evidence="10 11">
    <name type="scientific">Owenia fusiformis</name>
    <name type="common">Polychaete worm</name>
    <dbReference type="NCBI Taxonomy" id="6347"/>
    <lineage>
        <taxon>Eukaryota</taxon>
        <taxon>Metazoa</taxon>
        <taxon>Spiralia</taxon>
        <taxon>Lophotrochozoa</taxon>
        <taxon>Annelida</taxon>
        <taxon>Polychaeta</taxon>
        <taxon>Sedentaria</taxon>
        <taxon>Canalipalpata</taxon>
        <taxon>Sabellida</taxon>
        <taxon>Oweniida</taxon>
        <taxon>Oweniidae</taxon>
        <taxon>Owenia</taxon>
    </lineage>
</organism>
<feature type="non-terminal residue" evidence="10">
    <location>
        <position position="554"/>
    </location>
</feature>
<dbReference type="InterPro" id="IPR000276">
    <property type="entry name" value="GPCR_Rhodpsn"/>
</dbReference>
<feature type="signal peptide" evidence="8">
    <location>
        <begin position="1"/>
        <end position="21"/>
    </location>
</feature>
<name>A0A8S4MW59_OWEFU</name>
<dbReference type="PRINTS" id="PR00237">
    <property type="entry name" value="GPCRRHODOPSN"/>
</dbReference>
<evidence type="ECO:0000256" key="3">
    <source>
        <dbReference type="ARBA" id="ARBA00022989"/>
    </source>
</evidence>
<feature type="compositionally biased region" description="Polar residues" evidence="6">
    <location>
        <begin position="50"/>
        <end position="239"/>
    </location>
</feature>
<evidence type="ECO:0000256" key="4">
    <source>
        <dbReference type="ARBA" id="ARBA00023136"/>
    </source>
</evidence>
<keyword evidence="2 5" id="KW-0812">Transmembrane</keyword>
<feature type="transmembrane region" description="Helical" evidence="7">
    <location>
        <begin position="312"/>
        <end position="341"/>
    </location>
</feature>
<dbReference type="InterPro" id="IPR017452">
    <property type="entry name" value="GPCR_Rhodpsn_7TM"/>
</dbReference>
<dbReference type="PANTHER" id="PTHR46641:SF2">
    <property type="entry name" value="FMRFAMIDE RECEPTOR"/>
    <property type="match status" value="1"/>
</dbReference>
<evidence type="ECO:0000256" key="6">
    <source>
        <dbReference type="SAM" id="MobiDB-lite"/>
    </source>
</evidence>
<feature type="region of interest" description="Disordered" evidence="6">
    <location>
        <begin position="50"/>
        <end position="244"/>
    </location>
</feature>
<keyword evidence="5" id="KW-0297">G-protein coupled receptor</keyword>
<sequence>MNMYNKLKWNMLILTIMSTQSTDSKYKTNSTISTTTEATGDVAILDGSINQNKSGVSANPNVNETEQPNVSANPNVSETEQPNVSANPNVSETEQPNVSANPNVSETEQPNVSANPNVSETEQPNVSANPNVSETEQPNVSANPNVSETEQPNVSVNPNVSETEQPTVRANPNVSETEQPNVSANPNISETEQPNVSANPNVSETEQPNVSANPNVSETEQPNVSANPNVSDTEQPNRSGQKKPIRLKRNVYETLLNKAKCENNPVKPLFINETYVLITREDYGWLVLCMNKITPKKVCLPPYNPNSRKYEIYTTMGIITEIYLCIPLCLLGIVGNVLSFITLSREKQNTSILILKSLAIIDSLYLLLVVVFEPYYTAYHDTDWLDKSSLDKVSHSFTKAATYAVPVINMAQMCSAWLMVLLTIDRYVAICHPFKAIIYCTLRRVRVGICIIIFTSIVYNIPMFWEVSFTQVYHECLKLHMFTKGVVRGSVGQHILFRIIYGLAGNLIFRNLLPVLLVISFNCRLIHSLRIARRNHDKMTAKQDNDLDNRDKNI</sequence>
<dbReference type="GO" id="GO:0004930">
    <property type="term" value="F:G protein-coupled receptor activity"/>
    <property type="evidence" value="ECO:0007669"/>
    <property type="project" value="UniProtKB-KW"/>
</dbReference>
<evidence type="ECO:0000313" key="10">
    <source>
        <dbReference type="EMBL" id="CAH1772673.1"/>
    </source>
</evidence>
<keyword evidence="8" id="KW-0732">Signal</keyword>
<dbReference type="SUPFAM" id="SSF81321">
    <property type="entry name" value="Family A G protein-coupled receptor-like"/>
    <property type="match status" value="1"/>
</dbReference>
<feature type="transmembrane region" description="Helical" evidence="7">
    <location>
        <begin position="403"/>
        <end position="424"/>
    </location>
</feature>
<dbReference type="CDD" id="cd14978">
    <property type="entry name" value="7tmA_FMRFamide_R-like"/>
    <property type="match status" value="1"/>
</dbReference>
<dbReference type="PROSITE" id="PS00237">
    <property type="entry name" value="G_PROTEIN_RECEP_F1_1"/>
    <property type="match status" value="1"/>
</dbReference>
<evidence type="ECO:0000256" key="1">
    <source>
        <dbReference type="ARBA" id="ARBA00004370"/>
    </source>
</evidence>
<evidence type="ECO:0000256" key="8">
    <source>
        <dbReference type="SAM" id="SignalP"/>
    </source>
</evidence>
<dbReference type="InterPro" id="IPR052954">
    <property type="entry name" value="GPCR-Ligand_Int"/>
</dbReference>
<keyword evidence="11" id="KW-1185">Reference proteome</keyword>
<dbReference type="Gene3D" id="1.20.1070.10">
    <property type="entry name" value="Rhodopsin 7-helix transmembrane proteins"/>
    <property type="match status" value="1"/>
</dbReference>
<protein>
    <recommendedName>
        <fullName evidence="9">G-protein coupled receptors family 1 profile domain-containing protein</fullName>
    </recommendedName>
</protein>
<comment type="caution">
    <text evidence="10">The sequence shown here is derived from an EMBL/GenBank/DDBJ whole genome shotgun (WGS) entry which is preliminary data.</text>
</comment>
<proteinExistence type="inferred from homology"/>
<dbReference type="GO" id="GO:0016020">
    <property type="term" value="C:membrane"/>
    <property type="evidence" value="ECO:0007669"/>
    <property type="project" value="UniProtKB-SubCell"/>
</dbReference>
<dbReference type="PROSITE" id="PS50262">
    <property type="entry name" value="G_PROTEIN_RECEP_F1_2"/>
    <property type="match status" value="1"/>
</dbReference>